<evidence type="ECO:0000256" key="2">
    <source>
        <dbReference type="ARBA" id="ARBA00012438"/>
    </source>
</evidence>
<comment type="catalytic activity">
    <reaction evidence="1">
        <text>ATP + protein L-histidine = ADP + protein N-phospho-L-histidine.</text>
        <dbReference type="EC" id="2.7.13.3"/>
    </reaction>
</comment>
<dbReference type="Gene3D" id="3.30.450.20">
    <property type="entry name" value="PAS domain"/>
    <property type="match status" value="2"/>
</dbReference>
<dbReference type="Pfam" id="PF08447">
    <property type="entry name" value="PAS_3"/>
    <property type="match status" value="2"/>
</dbReference>
<accession>A0A9W6JRV8</accession>
<keyword evidence="5" id="KW-0418">Kinase</keyword>
<protein>
    <recommendedName>
        <fullName evidence="2">histidine kinase</fullName>
        <ecNumber evidence="2">2.7.13.3</ecNumber>
    </recommendedName>
</protein>
<organism evidence="8 9">
    <name type="scientific">Ancylobacter defluvii</name>
    <dbReference type="NCBI Taxonomy" id="1282440"/>
    <lineage>
        <taxon>Bacteria</taxon>
        <taxon>Pseudomonadati</taxon>
        <taxon>Pseudomonadota</taxon>
        <taxon>Alphaproteobacteria</taxon>
        <taxon>Hyphomicrobiales</taxon>
        <taxon>Xanthobacteraceae</taxon>
        <taxon>Ancylobacter</taxon>
    </lineage>
</organism>
<sequence>MLGAGLAVSALAGISRAAGLGDPALTWAAFFVLGLCIRAMVAEGTAVSADDEASAVRVLPLAGEETPAATRATIAGEAAAAGPSLSLIHSEDRELAAHAAARAFWTGVPQVVRYRQLQADGNYRWIETRSEPDYSISVDIDDVITDRQPPAWAAEPDGDHDRDVMQAAKIIESLFGNGWAFDAEGRWIYLHPFAQNSLGVTLDDLNASLKEGHTAWKRLLHPEDYEPIAAAWRHCLRTGDHFNVEFRFRRASGAYVWARTRRGRAVTARGVSPDGSVSPSISTSTRRPSRRSAIGSASFRNWSTWCPAISGG</sequence>
<evidence type="ECO:0000313" key="8">
    <source>
        <dbReference type="EMBL" id="GLK82695.1"/>
    </source>
</evidence>
<dbReference type="EMBL" id="BSFM01000004">
    <property type="protein sequence ID" value="GLK82695.1"/>
    <property type="molecule type" value="Genomic_DNA"/>
</dbReference>
<keyword evidence="3" id="KW-0597">Phosphoprotein</keyword>
<proteinExistence type="predicted"/>
<dbReference type="InterPro" id="IPR052162">
    <property type="entry name" value="Sensor_kinase/Photoreceptor"/>
</dbReference>
<evidence type="ECO:0000256" key="5">
    <source>
        <dbReference type="ARBA" id="ARBA00022777"/>
    </source>
</evidence>
<name>A0A9W6JRV8_9HYPH</name>
<gene>
    <name evidence="8" type="ORF">GCM10017653_07640</name>
</gene>
<dbReference type="AlphaFoldDB" id="A0A9W6JRV8"/>
<feature type="region of interest" description="Disordered" evidence="6">
    <location>
        <begin position="269"/>
        <end position="293"/>
    </location>
</feature>
<keyword evidence="9" id="KW-1185">Reference proteome</keyword>
<dbReference type="PANTHER" id="PTHR43304:SF1">
    <property type="entry name" value="PAC DOMAIN-CONTAINING PROTEIN"/>
    <property type="match status" value="1"/>
</dbReference>
<comment type="caution">
    <text evidence="8">The sequence shown here is derived from an EMBL/GenBank/DDBJ whole genome shotgun (WGS) entry which is preliminary data.</text>
</comment>
<evidence type="ECO:0000313" key="9">
    <source>
        <dbReference type="Proteomes" id="UP001143330"/>
    </source>
</evidence>
<evidence type="ECO:0000256" key="3">
    <source>
        <dbReference type="ARBA" id="ARBA00022553"/>
    </source>
</evidence>
<dbReference type="GO" id="GO:0004673">
    <property type="term" value="F:protein histidine kinase activity"/>
    <property type="evidence" value="ECO:0007669"/>
    <property type="project" value="UniProtKB-EC"/>
</dbReference>
<dbReference type="Proteomes" id="UP001143330">
    <property type="component" value="Unassembled WGS sequence"/>
</dbReference>
<evidence type="ECO:0000259" key="7">
    <source>
        <dbReference type="PROSITE" id="PS50112"/>
    </source>
</evidence>
<dbReference type="EC" id="2.7.13.3" evidence="2"/>
<feature type="domain" description="PAS" evidence="7">
    <location>
        <begin position="163"/>
        <end position="239"/>
    </location>
</feature>
<dbReference type="PANTHER" id="PTHR43304">
    <property type="entry name" value="PHYTOCHROME-LIKE PROTEIN CPH1"/>
    <property type="match status" value="1"/>
</dbReference>
<evidence type="ECO:0000256" key="1">
    <source>
        <dbReference type="ARBA" id="ARBA00000085"/>
    </source>
</evidence>
<dbReference type="InterPro" id="IPR013655">
    <property type="entry name" value="PAS_fold_3"/>
</dbReference>
<keyword evidence="4" id="KW-0808">Transferase</keyword>
<reference evidence="8" key="1">
    <citation type="journal article" date="2014" name="Int. J. Syst. Evol. Microbiol.">
        <title>Complete genome sequence of Corynebacterium casei LMG S-19264T (=DSM 44701T), isolated from a smear-ripened cheese.</title>
        <authorList>
            <consortium name="US DOE Joint Genome Institute (JGI-PGF)"/>
            <person name="Walter F."/>
            <person name="Albersmeier A."/>
            <person name="Kalinowski J."/>
            <person name="Ruckert C."/>
        </authorList>
    </citation>
    <scope>NUCLEOTIDE SEQUENCE</scope>
    <source>
        <strain evidence="8">VKM B-2789</strain>
    </source>
</reference>
<dbReference type="CDD" id="cd00130">
    <property type="entry name" value="PAS"/>
    <property type="match status" value="1"/>
</dbReference>
<dbReference type="SUPFAM" id="SSF55785">
    <property type="entry name" value="PYP-like sensor domain (PAS domain)"/>
    <property type="match status" value="2"/>
</dbReference>
<dbReference type="InterPro" id="IPR035965">
    <property type="entry name" value="PAS-like_dom_sf"/>
</dbReference>
<dbReference type="InterPro" id="IPR000014">
    <property type="entry name" value="PAS"/>
</dbReference>
<evidence type="ECO:0000256" key="6">
    <source>
        <dbReference type="SAM" id="MobiDB-lite"/>
    </source>
</evidence>
<reference evidence="8" key="2">
    <citation type="submission" date="2023-01" db="EMBL/GenBank/DDBJ databases">
        <authorList>
            <person name="Sun Q."/>
            <person name="Evtushenko L."/>
        </authorList>
    </citation>
    <scope>NUCLEOTIDE SEQUENCE</scope>
    <source>
        <strain evidence="8">VKM B-2789</strain>
    </source>
</reference>
<feature type="compositionally biased region" description="Low complexity" evidence="6">
    <location>
        <begin position="269"/>
        <end position="286"/>
    </location>
</feature>
<dbReference type="PROSITE" id="PS50112">
    <property type="entry name" value="PAS"/>
    <property type="match status" value="1"/>
</dbReference>
<evidence type="ECO:0000256" key="4">
    <source>
        <dbReference type="ARBA" id="ARBA00022679"/>
    </source>
</evidence>